<feature type="signal peptide" evidence="2">
    <location>
        <begin position="1"/>
        <end position="27"/>
    </location>
</feature>
<reference evidence="3" key="1">
    <citation type="journal article" date="2022" name="Front. Genet.">
        <title>Chromosome-Scale Assembly of the Dendrobium nobile Genome Provides Insights Into the Molecular Mechanism of the Biosynthesis of the Medicinal Active Ingredient of Dendrobium.</title>
        <authorList>
            <person name="Xu Q."/>
            <person name="Niu S.-C."/>
            <person name="Li K.-L."/>
            <person name="Zheng P.-J."/>
            <person name="Zhang X.-J."/>
            <person name="Jia Y."/>
            <person name="Liu Y."/>
            <person name="Niu Y.-X."/>
            <person name="Yu L.-H."/>
            <person name="Chen D.-F."/>
            <person name="Zhang G.-Q."/>
        </authorList>
    </citation>
    <scope>NUCLEOTIDE SEQUENCE</scope>
    <source>
        <tissue evidence="3">Leaf</tissue>
    </source>
</reference>
<feature type="chain" id="PRO_5035949815" evidence="2">
    <location>
        <begin position="28"/>
        <end position="99"/>
    </location>
</feature>
<evidence type="ECO:0000256" key="1">
    <source>
        <dbReference type="SAM" id="MobiDB-lite"/>
    </source>
</evidence>
<protein>
    <submittedName>
        <fullName evidence="3">Uncharacterized protein</fullName>
    </submittedName>
</protein>
<dbReference type="Proteomes" id="UP000829196">
    <property type="component" value="Unassembled WGS sequence"/>
</dbReference>
<proteinExistence type="predicted"/>
<sequence>MSLRMKTGTCMLLLLLLLLTMVVCSLATRRITMVDSTSQEHKQKLVKTGTIQDEGFNKDAHSFPATSVDNHHIIPRTDFNSNSPPDADDQGTEGGEIND</sequence>
<comment type="caution">
    <text evidence="3">The sequence shown here is derived from an EMBL/GenBank/DDBJ whole genome shotgun (WGS) entry which is preliminary data.</text>
</comment>
<name>A0A8T3ATA1_DENNO</name>
<accession>A0A8T3ATA1</accession>
<evidence type="ECO:0000313" key="3">
    <source>
        <dbReference type="EMBL" id="KAI0499341.1"/>
    </source>
</evidence>
<dbReference type="PANTHER" id="PTHR36040:SF5">
    <property type="entry name" value="TRANSMEMBRANE PROTEIN"/>
    <property type="match status" value="1"/>
</dbReference>
<evidence type="ECO:0000256" key="2">
    <source>
        <dbReference type="SAM" id="SignalP"/>
    </source>
</evidence>
<dbReference type="AlphaFoldDB" id="A0A8T3ATA1"/>
<dbReference type="PANTHER" id="PTHR36040">
    <property type="entry name" value="OS04G0188500 PROTEIN"/>
    <property type="match status" value="1"/>
</dbReference>
<keyword evidence="4" id="KW-1185">Reference proteome</keyword>
<dbReference type="OrthoDB" id="680258at2759"/>
<organism evidence="3 4">
    <name type="scientific">Dendrobium nobile</name>
    <name type="common">Orchid</name>
    <dbReference type="NCBI Taxonomy" id="94219"/>
    <lineage>
        <taxon>Eukaryota</taxon>
        <taxon>Viridiplantae</taxon>
        <taxon>Streptophyta</taxon>
        <taxon>Embryophyta</taxon>
        <taxon>Tracheophyta</taxon>
        <taxon>Spermatophyta</taxon>
        <taxon>Magnoliopsida</taxon>
        <taxon>Liliopsida</taxon>
        <taxon>Asparagales</taxon>
        <taxon>Orchidaceae</taxon>
        <taxon>Epidendroideae</taxon>
        <taxon>Malaxideae</taxon>
        <taxon>Dendrobiinae</taxon>
        <taxon>Dendrobium</taxon>
    </lineage>
</organism>
<feature type="region of interest" description="Disordered" evidence="1">
    <location>
        <begin position="73"/>
        <end position="99"/>
    </location>
</feature>
<keyword evidence="2" id="KW-0732">Signal</keyword>
<evidence type="ECO:0000313" key="4">
    <source>
        <dbReference type="Proteomes" id="UP000829196"/>
    </source>
</evidence>
<dbReference type="EMBL" id="JAGYWB010000014">
    <property type="protein sequence ID" value="KAI0499341.1"/>
    <property type="molecule type" value="Genomic_DNA"/>
</dbReference>
<feature type="compositionally biased region" description="Acidic residues" evidence="1">
    <location>
        <begin position="86"/>
        <end position="99"/>
    </location>
</feature>
<gene>
    <name evidence="3" type="ORF">KFK09_020244</name>
</gene>